<dbReference type="AlphaFoldDB" id="A0A813FRG4"/>
<reference evidence="1" key="1">
    <citation type="submission" date="2021-02" db="EMBL/GenBank/DDBJ databases">
        <authorList>
            <person name="Dougan E. K."/>
            <person name="Rhodes N."/>
            <person name="Thang M."/>
            <person name="Chan C."/>
        </authorList>
    </citation>
    <scope>NUCLEOTIDE SEQUENCE</scope>
</reference>
<dbReference type="PANTHER" id="PTHR47083">
    <property type="entry name" value="TESTIS-EXPRESSED PROTEIN 11"/>
    <property type="match status" value="1"/>
</dbReference>
<sequence length="1028" mass="110935">MAAACTSGDAASVPGLSRELLEGVVCSAEEACLAGCALSAEEISRLDGLLLGADASLATDLGACGEDLKLLRSFAHRVWCACSAEGASSTCGEQEAKLRSLACRLFAASFGGEGPAVPSLEEEALLVTHWALAGRSWAMAGRDEEAGSCFEAASKPWLALGLASAEQQDLPATKLAEVAAQAFLWSAEGLFRLSAYEAAFAALAKARDVLGTCSELRAALLDELLCSCYEQAGSHRSAGNLPQAMELLTLALAALAGERSWDPAVRARLMRQLALCYLAVPDQEVALAHVREAVSLGIEGSRDLVLSLQVQMEVMMGRPGCVPNVPLVDDEARDVAPRFMKEPGASVSQSLALCGSALARGWPEDAVFQLLSAIQARPQFPDLGPADVSEVLRFKLNLAATSARTHHEAPPPGAAPEDFKLGEEAPLERLERCAAELEAMVGARPLPGLTDAAGRILWSFGCAMRAVNWELAVAWLRRAASLLVAAPNDAANCLCAAGVCFHREGRSADALDCANKALRLKADHLESLLLFVVSSAAQCKLSGPHAAFKVPAQACLESLRQHPGLRLAHAASVAKELLETSDEDLMFGALELFASCAAKASPEAREDLDLSSLAAVRDLVERAVERQRPDADLLRYLEIAAELVMASRFKLLEEPLGSGVEEVRRLLQAAWAKGQRLGRQGRWPSCAEVFEAAHKLLEPLKGTSELATAPTLSEMLLARVWCLVLAASARVQQAKELPGKPQERSVFFQRALGCLDQAHRICRQLGRDDASNDEQGCQRRKDFSRVFTVLVLLEFEVRCLSGNSEQQLREFVDEASSQEVVGIVSLLAMSKIAGAASYRRLAIHCLQRYLRTFVGARGVMDHKQIAAAYREILALHASRNESFAIFEGILHLLSGAGGCQPAEDSSLGGTYPKDEIAWLVATAWNHGANFYRLQQYRWGERWMAKSLALAKFCPGTFSDELMTKGYTACLKHCQWQHPHSCLTQECHIDCGNDDDDGMTAKARAEKEQRQEAITIFEEFEQKGPEAAH</sequence>
<dbReference type="InterPro" id="IPR011990">
    <property type="entry name" value="TPR-like_helical_dom_sf"/>
</dbReference>
<proteinExistence type="predicted"/>
<dbReference type="SUPFAM" id="SSF48452">
    <property type="entry name" value="TPR-like"/>
    <property type="match status" value="1"/>
</dbReference>
<dbReference type="EMBL" id="CAJNNV010025561">
    <property type="protein sequence ID" value="CAE8615093.1"/>
    <property type="molecule type" value="Genomic_DNA"/>
</dbReference>
<name>A0A813FRG4_POLGL</name>
<dbReference type="Proteomes" id="UP000654075">
    <property type="component" value="Unassembled WGS sequence"/>
</dbReference>
<evidence type="ECO:0000313" key="1">
    <source>
        <dbReference type="EMBL" id="CAE8615093.1"/>
    </source>
</evidence>
<organism evidence="1 2">
    <name type="scientific">Polarella glacialis</name>
    <name type="common">Dinoflagellate</name>
    <dbReference type="NCBI Taxonomy" id="89957"/>
    <lineage>
        <taxon>Eukaryota</taxon>
        <taxon>Sar</taxon>
        <taxon>Alveolata</taxon>
        <taxon>Dinophyceae</taxon>
        <taxon>Suessiales</taxon>
        <taxon>Suessiaceae</taxon>
        <taxon>Polarella</taxon>
    </lineage>
</organism>
<dbReference type="Gene3D" id="1.25.40.10">
    <property type="entry name" value="Tetratricopeptide repeat domain"/>
    <property type="match status" value="2"/>
</dbReference>
<comment type="caution">
    <text evidence="1">The sequence shown here is derived from an EMBL/GenBank/DDBJ whole genome shotgun (WGS) entry which is preliminary data.</text>
</comment>
<gene>
    <name evidence="1" type="ORF">PGLA1383_LOCUS32809</name>
</gene>
<protein>
    <recommendedName>
        <fullName evidence="3">Protein ZIP4 homolog</fullName>
    </recommendedName>
</protein>
<keyword evidence="2" id="KW-1185">Reference proteome</keyword>
<evidence type="ECO:0000313" key="2">
    <source>
        <dbReference type="Proteomes" id="UP000654075"/>
    </source>
</evidence>
<evidence type="ECO:0008006" key="3">
    <source>
        <dbReference type="Google" id="ProtNLM"/>
    </source>
</evidence>
<accession>A0A813FRG4</accession>
<dbReference type="PANTHER" id="PTHR47083:SF1">
    <property type="entry name" value="TESTIS-EXPRESSED PROTEIN 11"/>
    <property type="match status" value="1"/>
</dbReference>
<dbReference type="InterPro" id="IPR042861">
    <property type="entry name" value="TEX11"/>
</dbReference>